<keyword evidence="4 10" id="KW-0812">Transmembrane</keyword>
<evidence type="ECO:0000256" key="2">
    <source>
        <dbReference type="ARBA" id="ARBA00022475"/>
    </source>
</evidence>
<dbReference type="EMBL" id="VTPC01001052">
    <property type="protein sequence ID" value="KAF2903348.1"/>
    <property type="molecule type" value="Genomic_DNA"/>
</dbReference>
<evidence type="ECO:0000256" key="5">
    <source>
        <dbReference type="ARBA" id="ARBA00022725"/>
    </source>
</evidence>
<protein>
    <submittedName>
        <fullName evidence="11">Uncharacterized protein</fullName>
    </submittedName>
</protein>
<dbReference type="GO" id="GO:0005886">
    <property type="term" value="C:plasma membrane"/>
    <property type="evidence" value="ECO:0007669"/>
    <property type="project" value="UniProtKB-SubCell"/>
</dbReference>
<dbReference type="PANTHER" id="PTHR21137">
    <property type="entry name" value="ODORANT RECEPTOR"/>
    <property type="match status" value="1"/>
</dbReference>
<evidence type="ECO:0000256" key="4">
    <source>
        <dbReference type="ARBA" id="ARBA00022692"/>
    </source>
</evidence>
<evidence type="ECO:0000256" key="7">
    <source>
        <dbReference type="ARBA" id="ARBA00023136"/>
    </source>
</evidence>
<keyword evidence="2" id="KW-1003">Cell membrane</keyword>
<evidence type="ECO:0000313" key="11">
    <source>
        <dbReference type="EMBL" id="KAF2903348.1"/>
    </source>
</evidence>
<evidence type="ECO:0000256" key="6">
    <source>
        <dbReference type="ARBA" id="ARBA00022989"/>
    </source>
</evidence>
<feature type="transmembrane region" description="Helical" evidence="10">
    <location>
        <begin position="67"/>
        <end position="87"/>
    </location>
</feature>
<evidence type="ECO:0000256" key="10">
    <source>
        <dbReference type="SAM" id="Phobius"/>
    </source>
</evidence>
<dbReference type="PANTHER" id="PTHR21137:SF35">
    <property type="entry name" value="ODORANT RECEPTOR 19A-RELATED"/>
    <property type="match status" value="1"/>
</dbReference>
<evidence type="ECO:0000313" key="12">
    <source>
        <dbReference type="Proteomes" id="UP000801492"/>
    </source>
</evidence>
<reference evidence="11" key="1">
    <citation type="submission" date="2019-08" db="EMBL/GenBank/DDBJ databases">
        <title>The genome of the North American firefly Photinus pyralis.</title>
        <authorList>
            <consortium name="Photinus pyralis genome working group"/>
            <person name="Fallon T.R."/>
            <person name="Sander Lower S.E."/>
            <person name="Weng J.-K."/>
        </authorList>
    </citation>
    <scope>NUCLEOTIDE SEQUENCE</scope>
    <source>
        <strain evidence="11">TRF0915ILg1</strain>
        <tissue evidence="11">Whole body</tissue>
    </source>
</reference>
<dbReference type="Pfam" id="PF02949">
    <property type="entry name" value="7tm_6"/>
    <property type="match status" value="1"/>
</dbReference>
<evidence type="ECO:0000256" key="9">
    <source>
        <dbReference type="ARBA" id="ARBA00023224"/>
    </source>
</evidence>
<keyword evidence="8" id="KW-0675">Receptor</keyword>
<accession>A0A8K0DHH8</accession>
<dbReference type="OrthoDB" id="6604226at2759"/>
<keyword evidence="5" id="KW-0552">Olfaction</keyword>
<feature type="transmembrane region" description="Helical" evidence="10">
    <location>
        <begin position="128"/>
        <end position="146"/>
    </location>
</feature>
<dbReference type="InterPro" id="IPR004117">
    <property type="entry name" value="7tm6_olfct_rcpt"/>
</dbReference>
<evidence type="ECO:0000256" key="1">
    <source>
        <dbReference type="ARBA" id="ARBA00004651"/>
    </source>
</evidence>
<evidence type="ECO:0000256" key="3">
    <source>
        <dbReference type="ARBA" id="ARBA00022606"/>
    </source>
</evidence>
<dbReference type="GO" id="GO:0005549">
    <property type="term" value="F:odorant binding"/>
    <property type="evidence" value="ECO:0007669"/>
    <property type="project" value="InterPro"/>
</dbReference>
<keyword evidence="12" id="KW-1185">Reference proteome</keyword>
<name>A0A8K0DHH8_IGNLU</name>
<keyword evidence="7 10" id="KW-0472">Membrane</keyword>
<feature type="transmembrane region" description="Helical" evidence="10">
    <location>
        <begin position="37"/>
        <end position="55"/>
    </location>
</feature>
<keyword evidence="9" id="KW-0807">Transducer</keyword>
<comment type="subcellular location">
    <subcellularLocation>
        <location evidence="1">Cell membrane</location>
        <topology evidence="1">Multi-pass membrane protein</topology>
    </subcellularLocation>
</comment>
<dbReference type="GO" id="GO:0004984">
    <property type="term" value="F:olfactory receptor activity"/>
    <property type="evidence" value="ECO:0007669"/>
    <property type="project" value="InterPro"/>
</dbReference>
<dbReference type="Proteomes" id="UP000801492">
    <property type="component" value="Unassembled WGS sequence"/>
</dbReference>
<comment type="caution">
    <text evidence="11">The sequence shown here is derived from an EMBL/GenBank/DDBJ whole genome shotgun (WGS) entry which is preliminary data.</text>
</comment>
<organism evidence="11 12">
    <name type="scientific">Ignelater luminosus</name>
    <name type="common">Cucubano</name>
    <name type="synonym">Pyrophorus luminosus</name>
    <dbReference type="NCBI Taxonomy" id="2038154"/>
    <lineage>
        <taxon>Eukaryota</taxon>
        <taxon>Metazoa</taxon>
        <taxon>Ecdysozoa</taxon>
        <taxon>Arthropoda</taxon>
        <taxon>Hexapoda</taxon>
        <taxon>Insecta</taxon>
        <taxon>Pterygota</taxon>
        <taxon>Neoptera</taxon>
        <taxon>Endopterygota</taxon>
        <taxon>Coleoptera</taxon>
        <taxon>Polyphaga</taxon>
        <taxon>Elateriformia</taxon>
        <taxon>Elateroidea</taxon>
        <taxon>Elateridae</taxon>
        <taxon>Agrypninae</taxon>
        <taxon>Pyrophorini</taxon>
        <taxon>Ignelater</taxon>
    </lineage>
</organism>
<sequence>MAKSNNADAFKIHCYMMTTSGVWPQKNPNMYYKLKTLSSWFFAISLCTTMWMEAINDVKNFAKLSEILYIMVTITAYNIKLAVFTYYRKESFLDMINFLKNPVFVSYPDDIDHYMVKTIKSSTLLANIYRYLILCCVILYIFYPILDNKALPFPFPYDLGKYTPLMYVFQLMGESYAAWNNSCLDTLCTSLMGIAAAQLDILCEKIARIKEEEVSLQNYEISEEADKITTKKLSQCVEHHLAIIK</sequence>
<evidence type="ECO:0000256" key="8">
    <source>
        <dbReference type="ARBA" id="ARBA00023170"/>
    </source>
</evidence>
<keyword evidence="6 10" id="KW-1133">Transmembrane helix</keyword>
<dbReference type="AlphaFoldDB" id="A0A8K0DHH8"/>
<proteinExistence type="predicted"/>
<keyword evidence="3" id="KW-0716">Sensory transduction</keyword>
<dbReference type="GO" id="GO:0007165">
    <property type="term" value="P:signal transduction"/>
    <property type="evidence" value="ECO:0007669"/>
    <property type="project" value="UniProtKB-KW"/>
</dbReference>
<gene>
    <name evidence="11" type="ORF">ILUMI_02837</name>
</gene>